<feature type="compositionally biased region" description="Basic and acidic residues" evidence="1">
    <location>
        <begin position="36"/>
        <end position="56"/>
    </location>
</feature>
<dbReference type="AlphaFoldDB" id="A0A8X8FVU2"/>
<sequence length="56" mass="6408">MGTEKNEQEDRAGVQESQQDQRQDDVAKQRQGQQDQKVRDDHTKKPDRKDGSGEPA</sequence>
<evidence type="ECO:0000313" key="3">
    <source>
        <dbReference type="Proteomes" id="UP000636938"/>
    </source>
</evidence>
<proteinExistence type="predicted"/>
<name>A0A8X8FVU2_9GAMM</name>
<dbReference type="Proteomes" id="UP000636938">
    <property type="component" value="Unassembled WGS sequence"/>
</dbReference>
<accession>A0A8X8FVU2</accession>
<dbReference type="RefSeq" id="WP_191771707.1">
    <property type="nucleotide sequence ID" value="NZ_JACSQS010000020.1"/>
</dbReference>
<comment type="caution">
    <text evidence="2">The sequence shown here is derived from an EMBL/GenBank/DDBJ whole genome shotgun (WGS) entry which is preliminary data.</text>
</comment>
<dbReference type="EMBL" id="JACSQS010000020">
    <property type="protein sequence ID" value="MBD7955635.1"/>
    <property type="molecule type" value="Genomic_DNA"/>
</dbReference>
<organism evidence="2 3">
    <name type="scientific">Stenotrophomonas lacuserhaii</name>
    <dbReference type="NCBI Taxonomy" id="2760084"/>
    <lineage>
        <taxon>Bacteria</taxon>
        <taxon>Pseudomonadati</taxon>
        <taxon>Pseudomonadota</taxon>
        <taxon>Gammaproteobacteria</taxon>
        <taxon>Lysobacterales</taxon>
        <taxon>Lysobacteraceae</taxon>
        <taxon>Stenotrophomonas</taxon>
    </lineage>
</organism>
<gene>
    <name evidence="2" type="ORF">H9654_15660</name>
</gene>
<keyword evidence="3" id="KW-1185">Reference proteome</keyword>
<evidence type="ECO:0000313" key="2">
    <source>
        <dbReference type="EMBL" id="MBD7955635.1"/>
    </source>
</evidence>
<protein>
    <submittedName>
        <fullName evidence="2">Uncharacterized protein</fullName>
    </submittedName>
</protein>
<reference evidence="2 3" key="1">
    <citation type="submission" date="2020-08" db="EMBL/GenBank/DDBJ databases">
        <title>A Genomic Blueprint of the Chicken Gut Microbiome.</title>
        <authorList>
            <person name="Gilroy R."/>
            <person name="Ravi A."/>
            <person name="Getino M."/>
            <person name="Pursley I."/>
            <person name="Horton D.L."/>
            <person name="Alikhan N.-F."/>
            <person name="Baker D."/>
            <person name="Gharbi K."/>
            <person name="Hall N."/>
            <person name="Watson M."/>
            <person name="Adriaenssens E.M."/>
            <person name="Foster-Nyarko E."/>
            <person name="Jarju S."/>
            <person name="Secka A."/>
            <person name="Antonio M."/>
            <person name="Oren A."/>
            <person name="Chaudhuri R."/>
            <person name="La Ragione R.M."/>
            <person name="Hildebrand F."/>
            <person name="Pallen M.J."/>
        </authorList>
    </citation>
    <scope>NUCLEOTIDE SEQUENCE [LARGE SCALE GENOMIC DNA]</scope>
    <source>
        <strain evidence="2 3">Sa5BUN4</strain>
    </source>
</reference>
<evidence type="ECO:0000256" key="1">
    <source>
        <dbReference type="SAM" id="MobiDB-lite"/>
    </source>
</evidence>
<feature type="compositionally biased region" description="Basic and acidic residues" evidence="1">
    <location>
        <begin position="1"/>
        <end position="28"/>
    </location>
</feature>
<feature type="region of interest" description="Disordered" evidence="1">
    <location>
        <begin position="1"/>
        <end position="56"/>
    </location>
</feature>